<dbReference type="EMBL" id="CP004372">
    <property type="protein sequence ID" value="AHM04755.1"/>
    <property type="molecule type" value="Genomic_DNA"/>
</dbReference>
<evidence type="ECO:0000313" key="2">
    <source>
        <dbReference type="Proteomes" id="UP000019593"/>
    </source>
</evidence>
<evidence type="ECO:0000313" key="1">
    <source>
        <dbReference type="EMBL" id="AHM04755.1"/>
    </source>
</evidence>
<accession>W8SQD3</accession>
<name>W8SQD3_9RHOB</name>
<dbReference type="AlphaFoldDB" id="W8SQD3"/>
<dbReference type="KEGG" id="red:roselon_02430"/>
<protein>
    <submittedName>
        <fullName evidence="1">Uncharacterized protein</fullName>
    </submittedName>
</protein>
<reference evidence="1 2" key="1">
    <citation type="submission" date="2013-03" db="EMBL/GenBank/DDBJ databases">
        <authorList>
            <person name="Fiebig A."/>
            <person name="Goeker M."/>
            <person name="Klenk H.-P.P."/>
        </authorList>
    </citation>
    <scope>NUCLEOTIDE SEQUENCE [LARGE SCALE GENOMIC DNA]</scope>
    <source>
        <strain evidence="2">DSM 19469</strain>
    </source>
</reference>
<organism evidence="1 2">
    <name type="scientific">Roseicyclus elongatus DSM 19469</name>
    <dbReference type="NCBI Taxonomy" id="1294273"/>
    <lineage>
        <taxon>Bacteria</taxon>
        <taxon>Pseudomonadati</taxon>
        <taxon>Pseudomonadota</taxon>
        <taxon>Alphaproteobacteria</taxon>
        <taxon>Rhodobacterales</taxon>
        <taxon>Roseobacteraceae</taxon>
        <taxon>Roseicyclus</taxon>
    </lineage>
</organism>
<proteinExistence type="predicted"/>
<dbReference type="HOGENOM" id="CLU_106306_0_0_5"/>
<gene>
    <name evidence="1" type="ORF">roselon_02430</name>
</gene>
<keyword evidence="2" id="KW-1185">Reference proteome</keyword>
<dbReference type="eggNOG" id="ENOG5032SG9">
    <property type="taxonomic scope" value="Bacteria"/>
</dbReference>
<sequence>MALLPTGPAPAEPVACPDGRTSVEGAGATAPVICDIVAAGRREIAQCGGLDLSRPIEIAINPDLGLHCVGQYHCGENRIELLPPDTYLEGTAMSANSAFATIAPDAYFASIIRHELAHAAMDTMMDCPFEHCLVGQEYVAYTLQIEFLPGPERDAFLAGLPEVTRPVSRDELTPMTLFMAPGIFAQKAWLHFSARPDPCGFLGQVARGTVLLDQDRF</sequence>
<dbReference type="Proteomes" id="UP000019593">
    <property type="component" value="Chromosome"/>
</dbReference>